<comment type="caution">
    <text evidence="1">The sequence shown here is derived from an EMBL/GenBank/DDBJ whole genome shotgun (WGS) entry which is preliminary data.</text>
</comment>
<dbReference type="PIRSF" id="PIRSF033909">
    <property type="entry name" value="UCP033909"/>
    <property type="match status" value="1"/>
</dbReference>
<accession>A0ABU4X0Z9</accession>
<dbReference type="PANTHER" id="PTHR36513">
    <property type="entry name" value="ABC TRANSMEMBRANE TYPE-1 DOMAIN-CONTAINING PROTEIN"/>
    <property type="match status" value="1"/>
</dbReference>
<dbReference type="Pfam" id="PF05990">
    <property type="entry name" value="DUF900"/>
    <property type="match status" value="1"/>
</dbReference>
<dbReference type="Proteomes" id="UP001272097">
    <property type="component" value="Unassembled WGS sequence"/>
</dbReference>
<keyword evidence="2" id="KW-1185">Reference proteome</keyword>
<keyword evidence="1" id="KW-0378">Hydrolase</keyword>
<reference evidence="1 2" key="1">
    <citation type="submission" date="2023-08" db="EMBL/GenBank/DDBJ databases">
        <title>Implementing the SeqCode for naming new Mesorhizobium species isolated from Vachellia karroo root nodules.</title>
        <authorList>
            <person name="Van Lill M."/>
        </authorList>
    </citation>
    <scope>NUCLEOTIDE SEQUENCE [LARGE SCALE GENOMIC DNA]</scope>
    <source>
        <strain evidence="1 2">VK3E</strain>
    </source>
</reference>
<dbReference type="InterPro" id="IPR014586">
    <property type="entry name" value="UCP033909"/>
</dbReference>
<sequence length="342" mass="36631">MSNTSVAQGASSHTILVATTRSRDARPGTFFDGERSSALNFASITVSVPPNHKAGNVEWPSSKPGNAQTDFVTRDGELLPNDKQFLAELNQRLKAQPKGQRKVLLFVHGYNTLFAEGLYRFAQVVHDSHAPSVPVFFSWASHGKTLDYVYDNNSATIARDGLERTLRLLLASDADEINVLAHSMGNWVTVEAFRQIKISGNVTSAGKLGTVILAAPDIDVDVFKSEMQRIGKPKKPFLIIVSRDDKALGLSRLIAGGKDRLGASKDTASLADLGAIVVDLSNVKANDATNHGKFAQVAEIAPDLRKVLAQGIPDQEEGGLAGATTRVLTLPVAAPITILTAK</sequence>
<dbReference type="PANTHER" id="PTHR36513:SF1">
    <property type="entry name" value="TRANSMEMBRANE PROTEIN"/>
    <property type="match status" value="1"/>
</dbReference>
<name>A0ABU4X0Z9_9HYPH</name>
<dbReference type="GO" id="GO:0016787">
    <property type="term" value="F:hydrolase activity"/>
    <property type="evidence" value="ECO:0007669"/>
    <property type="project" value="UniProtKB-KW"/>
</dbReference>
<evidence type="ECO:0000313" key="1">
    <source>
        <dbReference type="EMBL" id="MDX8441986.1"/>
    </source>
</evidence>
<protein>
    <submittedName>
        <fullName evidence="1">Alpha/beta fold hydrolase</fullName>
    </submittedName>
</protein>
<dbReference type="RefSeq" id="WP_320215986.1">
    <property type="nucleotide sequence ID" value="NZ_JAVIIS010000031.1"/>
</dbReference>
<proteinExistence type="predicted"/>
<evidence type="ECO:0000313" key="2">
    <source>
        <dbReference type="Proteomes" id="UP001272097"/>
    </source>
</evidence>
<dbReference type="InterPro" id="IPR029058">
    <property type="entry name" value="AB_hydrolase_fold"/>
</dbReference>
<dbReference type="EMBL" id="JAVIIS010000031">
    <property type="protein sequence ID" value="MDX8441986.1"/>
    <property type="molecule type" value="Genomic_DNA"/>
</dbReference>
<dbReference type="InterPro" id="IPR010297">
    <property type="entry name" value="DUF900_hydrolase"/>
</dbReference>
<dbReference type="Gene3D" id="3.40.50.1820">
    <property type="entry name" value="alpha/beta hydrolase"/>
    <property type="match status" value="1"/>
</dbReference>
<dbReference type="SUPFAM" id="SSF53474">
    <property type="entry name" value="alpha/beta-Hydrolases"/>
    <property type="match status" value="1"/>
</dbReference>
<organism evidence="1 2">
    <name type="scientific">Mesorhizobium australafricanum</name>
    <dbReference type="NCBI Taxonomy" id="3072311"/>
    <lineage>
        <taxon>Bacteria</taxon>
        <taxon>Pseudomonadati</taxon>
        <taxon>Pseudomonadota</taxon>
        <taxon>Alphaproteobacteria</taxon>
        <taxon>Hyphomicrobiales</taxon>
        <taxon>Phyllobacteriaceae</taxon>
        <taxon>Mesorhizobium</taxon>
    </lineage>
</organism>
<gene>
    <name evidence="1" type="ORF">RFM51_20580</name>
</gene>